<evidence type="ECO:0000313" key="3">
    <source>
        <dbReference type="EMBL" id="KAK3166648.1"/>
    </source>
</evidence>
<reference evidence="3" key="1">
    <citation type="submission" date="2022-11" db="EMBL/GenBank/DDBJ databases">
        <title>Chromosomal genome sequence assembly and mating type (MAT) locus characterization of the leprose asexual lichenized fungus Lepraria neglecta (Nyl.) Erichsen.</title>
        <authorList>
            <person name="Allen J.L."/>
            <person name="Pfeffer B."/>
        </authorList>
    </citation>
    <scope>NUCLEOTIDE SEQUENCE</scope>
    <source>
        <strain evidence="3">Allen 5258</strain>
    </source>
</reference>
<dbReference type="SUPFAM" id="SSF51430">
    <property type="entry name" value="NAD(P)-linked oxidoreductase"/>
    <property type="match status" value="1"/>
</dbReference>
<dbReference type="AlphaFoldDB" id="A0AAE0DH46"/>
<organism evidence="3 4">
    <name type="scientific">Lepraria neglecta</name>
    <dbReference type="NCBI Taxonomy" id="209136"/>
    <lineage>
        <taxon>Eukaryota</taxon>
        <taxon>Fungi</taxon>
        <taxon>Dikarya</taxon>
        <taxon>Ascomycota</taxon>
        <taxon>Pezizomycotina</taxon>
        <taxon>Lecanoromycetes</taxon>
        <taxon>OSLEUM clade</taxon>
        <taxon>Lecanoromycetidae</taxon>
        <taxon>Lecanorales</taxon>
        <taxon>Lecanorineae</taxon>
        <taxon>Stereocaulaceae</taxon>
        <taxon>Lepraria</taxon>
    </lineage>
</organism>
<keyword evidence="4" id="KW-1185">Reference proteome</keyword>
<name>A0AAE0DH46_9LECA</name>
<proteinExistence type="predicted"/>
<protein>
    <recommendedName>
        <fullName evidence="2">NADP-dependent oxidoreductase domain-containing protein</fullName>
    </recommendedName>
</protein>
<comment type="caution">
    <text evidence="3">The sequence shown here is derived from an EMBL/GenBank/DDBJ whole genome shotgun (WGS) entry which is preliminary data.</text>
</comment>
<accession>A0AAE0DH46</accession>
<dbReference type="InterPro" id="IPR036812">
    <property type="entry name" value="NAD(P)_OxRdtase_dom_sf"/>
</dbReference>
<dbReference type="Proteomes" id="UP001276659">
    <property type="component" value="Unassembled WGS sequence"/>
</dbReference>
<dbReference type="PROSITE" id="PS00062">
    <property type="entry name" value="ALDOKETO_REDUCTASE_2"/>
    <property type="match status" value="1"/>
</dbReference>
<sequence length="241" mass="27013">MAFFSLRLQIARCGRQDDLDVFRRRYIDLYLVHIPIAAKYVDPTKRYPPGWSIDGESAKVITEPVSIQETCQAMGELVDAGIVKNIGVSNFQGVCRIADHRPSPLRPHPSLSPRNRTPSLLQQSLFDLCNEEKIAVTAYSSLGPSSFVELGMDKSIPPLIEDPKIVTIANKAPAQILLRWATQRGVAVIQKSNNHDWIVQNLDCCSFDLSEEEVKTISAYDRGLRFVNPAEICDPPVYIFE</sequence>
<evidence type="ECO:0000259" key="2">
    <source>
        <dbReference type="Pfam" id="PF00248"/>
    </source>
</evidence>
<feature type="domain" description="NADP-dependent oxidoreductase" evidence="2">
    <location>
        <begin position="19"/>
        <end position="219"/>
    </location>
</feature>
<dbReference type="InterPro" id="IPR020471">
    <property type="entry name" value="AKR"/>
</dbReference>
<dbReference type="Pfam" id="PF00248">
    <property type="entry name" value="Aldo_ket_red"/>
    <property type="match status" value="1"/>
</dbReference>
<dbReference type="InterPro" id="IPR018170">
    <property type="entry name" value="Aldo/ket_reductase_CS"/>
</dbReference>
<gene>
    <name evidence="3" type="ORF">OEA41_009773</name>
</gene>
<dbReference type="PIRSF" id="PIRSF000097">
    <property type="entry name" value="AKR"/>
    <property type="match status" value="1"/>
</dbReference>
<dbReference type="Gene3D" id="3.20.20.100">
    <property type="entry name" value="NADP-dependent oxidoreductase domain"/>
    <property type="match status" value="1"/>
</dbReference>
<keyword evidence="1" id="KW-0560">Oxidoreductase</keyword>
<dbReference type="PRINTS" id="PR00069">
    <property type="entry name" value="ALDKETRDTASE"/>
</dbReference>
<dbReference type="InterPro" id="IPR023210">
    <property type="entry name" value="NADP_OxRdtase_dom"/>
</dbReference>
<evidence type="ECO:0000313" key="4">
    <source>
        <dbReference type="Proteomes" id="UP001276659"/>
    </source>
</evidence>
<dbReference type="GO" id="GO:0016491">
    <property type="term" value="F:oxidoreductase activity"/>
    <property type="evidence" value="ECO:0007669"/>
    <property type="project" value="UniProtKB-KW"/>
</dbReference>
<evidence type="ECO:0000256" key="1">
    <source>
        <dbReference type="ARBA" id="ARBA00023002"/>
    </source>
</evidence>
<dbReference type="EMBL" id="JASNWA010000011">
    <property type="protein sequence ID" value="KAK3166648.1"/>
    <property type="molecule type" value="Genomic_DNA"/>
</dbReference>
<dbReference type="PANTHER" id="PTHR11732">
    <property type="entry name" value="ALDO/KETO REDUCTASE"/>
    <property type="match status" value="1"/>
</dbReference>